<keyword evidence="1" id="KW-0812">Transmembrane</keyword>
<dbReference type="Pfam" id="PF10864">
    <property type="entry name" value="DUF2663"/>
    <property type="match status" value="1"/>
</dbReference>
<accession>A0A372LGZ0</accession>
<keyword evidence="1" id="KW-0472">Membrane</keyword>
<reference evidence="2 3" key="1">
    <citation type="submission" date="2018-08" db="EMBL/GenBank/DDBJ databases">
        <title>Bacillus chawlae sp. nov., Bacillus glennii sp. nov., and Bacillus saganii sp. nov. Isolated from the Vehicle Assembly Building at Kennedy Space Center where the Viking Spacecraft were Assembled.</title>
        <authorList>
            <person name="Seuylemezian A."/>
            <person name="Vaishampayan P."/>
        </authorList>
    </citation>
    <scope>NUCLEOTIDE SEQUENCE [LARGE SCALE GENOMIC DNA]</scope>
    <source>
        <strain evidence="2 3">V44-8</strain>
    </source>
</reference>
<dbReference type="EMBL" id="QVTD01000003">
    <property type="protein sequence ID" value="RFU65568.1"/>
    <property type="molecule type" value="Genomic_DNA"/>
</dbReference>
<feature type="transmembrane region" description="Helical" evidence="1">
    <location>
        <begin position="39"/>
        <end position="59"/>
    </location>
</feature>
<dbReference type="OrthoDB" id="2969742at2"/>
<name>A0A372LGZ0_9BACI</name>
<comment type="caution">
    <text evidence="2">The sequence shown here is derived from an EMBL/GenBank/DDBJ whole genome shotgun (WGS) entry which is preliminary data.</text>
</comment>
<dbReference type="InterPro" id="IPR020210">
    <property type="entry name" value="Uncharacterised_YpbF_TM"/>
</dbReference>
<keyword evidence="1" id="KW-1133">Transmembrane helix</keyword>
<feature type="transmembrane region" description="Helical" evidence="1">
    <location>
        <begin position="79"/>
        <end position="97"/>
    </location>
</feature>
<dbReference type="Proteomes" id="UP000262939">
    <property type="component" value="Unassembled WGS sequence"/>
</dbReference>
<keyword evidence="3" id="KW-1185">Reference proteome</keyword>
<evidence type="ECO:0000313" key="3">
    <source>
        <dbReference type="Proteomes" id="UP000262939"/>
    </source>
</evidence>
<evidence type="ECO:0000256" key="1">
    <source>
        <dbReference type="SAM" id="Phobius"/>
    </source>
</evidence>
<sequence>MEPAIILLDEHTDQATKQMLQNVIVRKRKFDKAKRNHELSIWASMGMAAILLLYLYFYIARPYSFSFFAMFSAFVDNFNHFFFLVTTIGLYGLMIMLKQKRDKAETEFHGLRCEIIDRSKDLWKQEAQWKNRHKVFEMMKNNYDINLYHENK</sequence>
<proteinExistence type="predicted"/>
<protein>
    <submittedName>
        <fullName evidence="2">DUF2663 family protein</fullName>
    </submittedName>
</protein>
<organism evidence="2 3">
    <name type="scientific">Peribacillus glennii</name>
    <dbReference type="NCBI Taxonomy" id="2303991"/>
    <lineage>
        <taxon>Bacteria</taxon>
        <taxon>Bacillati</taxon>
        <taxon>Bacillota</taxon>
        <taxon>Bacilli</taxon>
        <taxon>Bacillales</taxon>
        <taxon>Bacillaceae</taxon>
        <taxon>Peribacillus</taxon>
    </lineage>
</organism>
<dbReference type="AlphaFoldDB" id="A0A372LGZ0"/>
<evidence type="ECO:0000313" key="2">
    <source>
        <dbReference type="EMBL" id="RFU65568.1"/>
    </source>
</evidence>
<gene>
    <name evidence="2" type="ORF">D0466_06725</name>
</gene>